<dbReference type="AlphaFoldDB" id="A0A9P6KYY6"/>
<evidence type="ECO:0000313" key="1">
    <source>
        <dbReference type="EMBL" id="KAF9762293.1"/>
    </source>
</evidence>
<proteinExistence type="predicted"/>
<dbReference type="Proteomes" id="UP000740883">
    <property type="component" value="Unassembled WGS sequence"/>
</dbReference>
<protein>
    <submittedName>
        <fullName evidence="1">Histone-lysine N-methyltransferase trr</fullName>
    </submittedName>
</protein>
<dbReference type="EMBL" id="SBJO01000190">
    <property type="protein sequence ID" value="KAF9762293.1"/>
    <property type="molecule type" value="Genomic_DNA"/>
</dbReference>
<dbReference type="GO" id="GO:0005634">
    <property type="term" value="C:nucleus"/>
    <property type="evidence" value="ECO:0007669"/>
    <property type="project" value="InterPro"/>
</dbReference>
<gene>
    <name evidence="1" type="primary">trr</name>
    <name evidence="1" type="ORF">NGRA_2109</name>
</gene>
<keyword evidence="2" id="KW-1185">Reference proteome</keyword>
<name>A0A9P6KYY6_9MICR</name>
<comment type="caution">
    <text evidence="1">The sequence shown here is derived from an EMBL/GenBank/DDBJ whole genome shotgun (WGS) entry which is preliminary data.</text>
</comment>
<accession>A0A9P6KYY6</accession>
<dbReference type="PROSITE" id="PS51542">
    <property type="entry name" value="FYRN"/>
    <property type="match status" value="1"/>
</dbReference>
<organism evidence="1 2">
    <name type="scientific">Nosema granulosis</name>
    <dbReference type="NCBI Taxonomy" id="83296"/>
    <lineage>
        <taxon>Eukaryota</taxon>
        <taxon>Fungi</taxon>
        <taxon>Fungi incertae sedis</taxon>
        <taxon>Microsporidia</taxon>
        <taxon>Nosematidae</taxon>
        <taxon>Nosema</taxon>
    </lineage>
</organism>
<dbReference type="Gene3D" id="3.30.160.360">
    <property type="match status" value="1"/>
</dbReference>
<sequence length="199" mass="23972">MNDDQKIDVMELFKNRVNMYKRRFKLERRMKELLNKQFLLRTTLKTKQEEKLLKKGKPVTKDFVFTLSKGDDCFFELLQIGKLAEGNLEKWHNAEFIYPIGYKARRVYVPYKPINKDKMEYICEISEDGLSIKSDDGKIWRGATMWKDFVSCFSPAFEFKCMEHFFGLNYKPILYKIEKLGDISMFNNYILFEERKRKM</sequence>
<evidence type="ECO:0000313" key="2">
    <source>
        <dbReference type="Proteomes" id="UP000740883"/>
    </source>
</evidence>
<reference evidence="1 2" key="1">
    <citation type="journal article" date="2020" name="Genome Biol. Evol.">
        <title>Comparative genomics of strictly vertically transmitted, feminizing microsporidia endosymbionts of amphipod crustaceans.</title>
        <authorList>
            <person name="Cormier A."/>
            <person name="Chebbi M.A."/>
            <person name="Giraud I."/>
            <person name="Wattier R."/>
            <person name="Teixeira M."/>
            <person name="Gilbert C."/>
            <person name="Rigaud T."/>
            <person name="Cordaux R."/>
        </authorList>
    </citation>
    <scope>NUCLEOTIDE SEQUENCE [LARGE SCALE GENOMIC DNA]</scope>
    <source>
        <strain evidence="1 2">Ou3-Ou53</strain>
    </source>
</reference>
<dbReference type="InterPro" id="IPR003888">
    <property type="entry name" value="FYrich_N"/>
</dbReference>
<dbReference type="Pfam" id="PF05964">
    <property type="entry name" value="FYRN"/>
    <property type="match status" value="1"/>
</dbReference>
<dbReference type="OrthoDB" id="2192852at2759"/>